<proteinExistence type="predicted"/>
<dbReference type="STRING" id="47428.A0A284RRD0"/>
<dbReference type="Proteomes" id="UP000219338">
    <property type="component" value="Unassembled WGS sequence"/>
</dbReference>
<dbReference type="SUPFAM" id="SSF53850">
    <property type="entry name" value="Periplasmic binding protein-like II"/>
    <property type="match status" value="1"/>
</dbReference>
<feature type="signal peptide" evidence="2">
    <location>
        <begin position="1"/>
        <end position="22"/>
    </location>
</feature>
<dbReference type="EMBL" id="FUEG01000014">
    <property type="protein sequence ID" value="SJL11322.1"/>
    <property type="molecule type" value="Genomic_DNA"/>
</dbReference>
<dbReference type="OMA" id="YHDARID"/>
<evidence type="ECO:0000256" key="2">
    <source>
        <dbReference type="SAM" id="SignalP"/>
    </source>
</evidence>
<dbReference type="Pfam" id="PF13343">
    <property type="entry name" value="SBP_bac_6"/>
    <property type="match status" value="1"/>
</dbReference>
<dbReference type="PANTHER" id="PTHR30006:SF2">
    <property type="entry name" value="ABC TRANSPORTER SUBSTRATE-BINDING PROTEIN"/>
    <property type="match status" value="1"/>
</dbReference>
<organism evidence="3 4">
    <name type="scientific">Armillaria ostoyae</name>
    <name type="common">Armillaria root rot fungus</name>
    <dbReference type="NCBI Taxonomy" id="47428"/>
    <lineage>
        <taxon>Eukaryota</taxon>
        <taxon>Fungi</taxon>
        <taxon>Dikarya</taxon>
        <taxon>Basidiomycota</taxon>
        <taxon>Agaricomycotina</taxon>
        <taxon>Agaricomycetes</taxon>
        <taxon>Agaricomycetidae</taxon>
        <taxon>Agaricales</taxon>
        <taxon>Marasmiineae</taxon>
        <taxon>Physalacriaceae</taxon>
        <taxon>Armillaria</taxon>
    </lineage>
</organism>
<gene>
    <name evidence="3" type="ORF">ARMOST_14725</name>
</gene>
<accession>A0A284RRD0</accession>
<protein>
    <submittedName>
        <fullName evidence="3">Related to ABC-type Fe3+ transport system, periplasmic component</fullName>
    </submittedName>
</protein>
<dbReference type="AlphaFoldDB" id="A0A284RRD0"/>
<dbReference type="OrthoDB" id="124329at2759"/>
<dbReference type="Gene3D" id="3.40.190.10">
    <property type="entry name" value="Periplasmic binding protein-like II"/>
    <property type="match status" value="2"/>
</dbReference>
<dbReference type="PANTHER" id="PTHR30006">
    <property type="entry name" value="THIAMINE-BINDING PERIPLASMIC PROTEIN-RELATED"/>
    <property type="match status" value="1"/>
</dbReference>
<sequence>MRFYSLILATSLLSGSVASAAAVPRAQEDVGVETLSLDELYDLAVAEGGQLVVRAGGDEKNQQASTVQAFQEKFPKINITLTVDLSKYHDSVIDRSLNQTGSAGTDVAHLQTLHDFIRWKEEGHLLSYKPAGWDQIPDNIKDADDATYIGFVYFLFTNNFATAKTNVSEAPTEFLDYLDPKWKGKIVSTYPNDDDAVLFEFYKIQQTHGWDAIYSFIAQDIKWVRGTATPTAILLDDNNNRTVSFTTGSGFTDGSSGLFQQLPKSDFSHSIIWSQRAAIFETAEHPNAAKLYLNWLISKEHQTDLGGWSVRNDVPQQAGLKPLSEFSGQLDPPAFERFMVDRNLVERFRFQFEQLIGTAQGLSPLDDDL</sequence>
<reference evidence="4" key="1">
    <citation type="journal article" date="2017" name="Nat. Ecol. Evol.">
        <title>Genome expansion and lineage-specific genetic innovations in the forest pathogenic fungi Armillaria.</title>
        <authorList>
            <person name="Sipos G."/>
            <person name="Prasanna A.N."/>
            <person name="Walter M.C."/>
            <person name="O'Connor E."/>
            <person name="Balint B."/>
            <person name="Krizsan K."/>
            <person name="Kiss B."/>
            <person name="Hess J."/>
            <person name="Varga T."/>
            <person name="Slot J."/>
            <person name="Riley R."/>
            <person name="Boka B."/>
            <person name="Rigling D."/>
            <person name="Barry K."/>
            <person name="Lee J."/>
            <person name="Mihaltcheva S."/>
            <person name="LaButti K."/>
            <person name="Lipzen A."/>
            <person name="Waldron R."/>
            <person name="Moloney N.M."/>
            <person name="Sperisen C."/>
            <person name="Kredics L."/>
            <person name="Vagvoelgyi C."/>
            <person name="Patrignani A."/>
            <person name="Fitzpatrick D."/>
            <person name="Nagy I."/>
            <person name="Doyle S."/>
            <person name="Anderson J.B."/>
            <person name="Grigoriev I.V."/>
            <person name="Gueldener U."/>
            <person name="Muensterkoetter M."/>
            <person name="Nagy L.G."/>
        </authorList>
    </citation>
    <scope>NUCLEOTIDE SEQUENCE [LARGE SCALE GENOMIC DNA]</scope>
    <source>
        <strain evidence="4">C18/9</strain>
    </source>
</reference>
<evidence type="ECO:0000313" key="4">
    <source>
        <dbReference type="Proteomes" id="UP000219338"/>
    </source>
</evidence>
<feature type="chain" id="PRO_5013261562" evidence="2">
    <location>
        <begin position="23"/>
        <end position="369"/>
    </location>
</feature>
<keyword evidence="1 2" id="KW-0732">Signal</keyword>
<keyword evidence="4" id="KW-1185">Reference proteome</keyword>
<name>A0A284RRD0_ARMOS</name>
<evidence type="ECO:0000256" key="1">
    <source>
        <dbReference type="ARBA" id="ARBA00022729"/>
    </source>
</evidence>
<evidence type="ECO:0000313" key="3">
    <source>
        <dbReference type="EMBL" id="SJL11322.1"/>
    </source>
</evidence>